<dbReference type="EMBL" id="BMMH01000043">
    <property type="protein sequence ID" value="GGL46476.1"/>
    <property type="molecule type" value="Genomic_DNA"/>
</dbReference>
<evidence type="ECO:0000256" key="1">
    <source>
        <dbReference type="ARBA" id="ARBA00022603"/>
    </source>
</evidence>
<keyword evidence="6" id="KW-1185">Reference proteome</keyword>
<evidence type="ECO:0000313" key="5">
    <source>
        <dbReference type="EMBL" id="GGL46476.1"/>
    </source>
</evidence>
<dbReference type="PANTHER" id="PTHR43464">
    <property type="entry name" value="METHYLTRANSFERASE"/>
    <property type="match status" value="1"/>
</dbReference>
<dbReference type="Proteomes" id="UP000638263">
    <property type="component" value="Unassembled WGS sequence"/>
</dbReference>
<reference evidence="5" key="1">
    <citation type="journal article" date="2014" name="Int. J. Syst. Evol. Microbiol.">
        <title>Complete genome sequence of Corynebacterium casei LMG S-19264T (=DSM 44701T), isolated from a smear-ripened cheese.</title>
        <authorList>
            <consortium name="US DOE Joint Genome Institute (JGI-PGF)"/>
            <person name="Walter F."/>
            <person name="Albersmeier A."/>
            <person name="Kalinowski J."/>
            <person name="Ruckert C."/>
        </authorList>
    </citation>
    <scope>NUCLEOTIDE SEQUENCE</scope>
    <source>
        <strain evidence="5">CGMCC 4.3508</strain>
    </source>
</reference>
<feature type="domain" description="Methyltransferase" evidence="4">
    <location>
        <begin position="58"/>
        <end position="152"/>
    </location>
</feature>
<dbReference type="Pfam" id="PF13649">
    <property type="entry name" value="Methyltransf_25"/>
    <property type="match status" value="1"/>
</dbReference>
<dbReference type="GO" id="GO:0032259">
    <property type="term" value="P:methylation"/>
    <property type="evidence" value="ECO:0007669"/>
    <property type="project" value="UniProtKB-KW"/>
</dbReference>
<sequence>MTDSGAASKNDSAAADFDQIYRDGDTAGMSFERLPWDIGRPQPLLVQFEEAGRIAGEVLDIGCGPGDTAIYLSSRGYRVTGLDISPAAIDQARHRAVLRGITVTFEVADATSLDGYEGCFDTVVSSQLLHCLEPFQREAHVAALTRVLKPGGRLIQFSFTLGESAQFYRLFSISEEDLRATFTPPEWSIDTLQSGHMEGFKPPEQLMQRFAEHGYHPDFTEDGLMLLPVCVLEARRV</sequence>
<comment type="caution">
    <text evidence="5">The sequence shown here is derived from an EMBL/GenBank/DDBJ whole genome shotgun (WGS) entry which is preliminary data.</text>
</comment>
<dbReference type="PANTHER" id="PTHR43464:SF19">
    <property type="entry name" value="UBIQUINONE BIOSYNTHESIS O-METHYLTRANSFERASE, MITOCHONDRIAL"/>
    <property type="match status" value="1"/>
</dbReference>
<keyword evidence="1" id="KW-0489">Methyltransferase</keyword>
<dbReference type="CDD" id="cd02440">
    <property type="entry name" value="AdoMet_MTases"/>
    <property type="match status" value="1"/>
</dbReference>
<evidence type="ECO:0000259" key="4">
    <source>
        <dbReference type="Pfam" id="PF13649"/>
    </source>
</evidence>
<keyword evidence="2 5" id="KW-0808">Transferase</keyword>
<dbReference type="SUPFAM" id="SSF53335">
    <property type="entry name" value="S-adenosyl-L-methionine-dependent methyltransferases"/>
    <property type="match status" value="1"/>
</dbReference>
<dbReference type="Gene3D" id="3.40.50.150">
    <property type="entry name" value="Vaccinia Virus protein VP39"/>
    <property type="match status" value="1"/>
</dbReference>
<dbReference type="AlphaFoldDB" id="A0A917RZ64"/>
<name>A0A917RZ64_9NOCA</name>
<keyword evidence="3" id="KW-0949">S-adenosyl-L-methionine</keyword>
<organism evidence="5 6">
    <name type="scientific">Nocardia jinanensis</name>
    <dbReference type="NCBI Taxonomy" id="382504"/>
    <lineage>
        <taxon>Bacteria</taxon>
        <taxon>Bacillati</taxon>
        <taxon>Actinomycetota</taxon>
        <taxon>Actinomycetes</taxon>
        <taxon>Mycobacteriales</taxon>
        <taxon>Nocardiaceae</taxon>
        <taxon>Nocardia</taxon>
    </lineage>
</organism>
<evidence type="ECO:0000256" key="3">
    <source>
        <dbReference type="ARBA" id="ARBA00022691"/>
    </source>
</evidence>
<evidence type="ECO:0000313" key="6">
    <source>
        <dbReference type="Proteomes" id="UP000638263"/>
    </source>
</evidence>
<reference evidence="5" key="2">
    <citation type="submission" date="2020-09" db="EMBL/GenBank/DDBJ databases">
        <authorList>
            <person name="Sun Q."/>
            <person name="Zhou Y."/>
        </authorList>
    </citation>
    <scope>NUCLEOTIDE SEQUENCE</scope>
    <source>
        <strain evidence="5">CGMCC 4.3508</strain>
    </source>
</reference>
<dbReference type="InterPro" id="IPR029063">
    <property type="entry name" value="SAM-dependent_MTases_sf"/>
</dbReference>
<proteinExistence type="predicted"/>
<gene>
    <name evidence="5" type="ORF">GCM10011588_71630</name>
</gene>
<dbReference type="InterPro" id="IPR041698">
    <property type="entry name" value="Methyltransf_25"/>
</dbReference>
<protein>
    <submittedName>
        <fullName evidence="5">Transferase</fullName>
    </submittedName>
</protein>
<dbReference type="GO" id="GO:0008168">
    <property type="term" value="F:methyltransferase activity"/>
    <property type="evidence" value="ECO:0007669"/>
    <property type="project" value="UniProtKB-KW"/>
</dbReference>
<accession>A0A917RZ64</accession>
<evidence type="ECO:0000256" key="2">
    <source>
        <dbReference type="ARBA" id="ARBA00022679"/>
    </source>
</evidence>
<dbReference type="RefSeq" id="WP_058854646.1">
    <property type="nucleotide sequence ID" value="NZ_BMMH01000043.1"/>
</dbReference>